<dbReference type="GO" id="GO:0022857">
    <property type="term" value="F:transmembrane transporter activity"/>
    <property type="evidence" value="ECO:0007669"/>
    <property type="project" value="InterPro"/>
</dbReference>
<reference evidence="10 11" key="1">
    <citation type="submission" date="2019-03" db="EMBL/GenBank/DDBJ databases">
        <title>Genomic Encyclopedia of Type Strains, Phase IV (KMG-IV): sequencing the most valuable type-strain genomes for metagenomic binning, comparative biology and taxonomic classification.</title>
        <authorList>
            <person name="Goeker M."/>
        </authorList>
    </citation>
    <scope>NUCLEOTIDE SEQUENCE [LARGE SCALE GENOMIC DNA]</scope>
    <source>
        <strain evidence="10 11">DSM 46831</strain>
    </source>
</reference>
<evidence type="ECO:0000313" key="11">
    <source>
        <dbReference type="Proteomes" id="UP000294746"/>
    </source>
</evidence>
<gene>
    <name evidence="10" type="ORF">EDD57_12238</name>
</gene>
<dbReference type="InterPro" id="IPR035906">
    <property type="entry name" value="MetI-like_sf"/>
</dbReference>
<evidence type="ECO:0000313" key="10">
    <source>
        <dbReference type="EMBL" id="TCP66533.1"/>
    </source>
</evidence>
<keyword evidence="4 8" id="KW-0812">Transmembrane</keyword>
<dbReference type="PANTHER" id="PTHR30614:SF41">
    <property type="entry name" value="INNER MEMBRANE AMINO-ACID ABC TRANSPORTER PERMEASE PROTEIN YHDY"/>
    <property type="match status" value="1"/>
</dbReference>
<feature type="transmembrane region" description="Helical" evidence="8">
    <location>
        <begin position="85"/>
        <end position="105"/>
    </location>
</feature>
<dbReference type="PANTHER" id="PTHR30614">
    <property type="entry name" value="MEMBRANE COMPONENT OF AMINO ACID ABC TRANSPORTER"/>
    <property type="match status" value="1"/>
</dbReference>
<dbReference type="CDD" id="cd06261">
    <property type="entry name" value="TM_PBP2"/>
    <property type="match status" value="1"/>
</dbReference>
<dbReference type="NCBIfam" id="TIGR01726">
    <property type="entry name" value="HEQRo_perm_3TM"/>
    <property type="match status" value="1"/>
</dbReference>
<dbReference type="Proteomes" id="UP000294746">
    <property type="component" value="Unassembled WGS sequence"/>
</dbReference>
<feature type="transmembrane region" description="Helical" evidence="8">
    <location>
        <begin position="20"/>
        <end position="43"/>
    </location>
</feature>
<protein>
    <submittedName>
        <fullName evidence="10">Putative glutamine transport system permease protein</fullName>
    </submittedName>
</protein>
<comment type="subcellular location">
    <subcellularLocation>
        <location evidence="1 8">Cell membrane</location>
        <topology evidence="1 8">Multi-pass membrane protein</topology>
    </subcellularLocation>
</comment>
<comment type="similarity">
    <text evidence="8">Belongs to the binding-protein-dependent transport system permease family.</text>
</comment>
<comment type="caution">
    <text evidence="10">The sequence shown here is derived from an EMBL/GenBank/DDBJ whole genome shotgun (WGS) entry which is preliminary data.</text>
</comment>
<feature type="domain" description="ABC transmembrane type-1" evidence="9">
    <location>
        <begin position="19"/>
        <end position="208"/>
    </location>
</feature>
<evidence type="ECO:0000256" key="6">
    <source>
        <dbReference type="ARBA" id="ARBA00022989"/>
    </source>
</evidence>
<name>A0A4R2RT50_9BACL</name>
<keyword evidence="5" id="KW-0029">Amino-acid transport</keyword>
<keyword evidence="6 8" id="KW-1133">Transmembrane helix</keyword>
<evidence type="ECO:0000256" key="2">
    <source>
        <dbReference type="ARBA" id="ARBA00022448"/>
    </source>
</evidence>
<dbReference type="Gene3D" id="1.10.3720.10">
    <property type="entry name" value="MetI-like"/>
    <property type="match status" value="1"/>
</dbReference>
<dbReference type="Pfam" id="PF00528">
    <property type="entry name" value="BPD_transp_1"/>
    <property type="match status" value="1"/>
</dbReference>
<dbReference type="InterPro" id="IPR010065">
    <property type="entry name" value="AA_ABC_transptr_permease_3TM"/>
</dbReference>
<dbReference type="AlphaFoldDB" id="A0A4R2RT50"/>
<evidence type="ECO:0000259" key="9">
    <source>
        <dbReference type="PROSITE" id="PS50928"/>
    </source>
</evidence>
<dbReference type="GO" id="GO:0006865">
    <property type="term" value="P:amino acid transport"/>
    <property type="evidence" value="ECO:0007669"/>
    <property type="project" value="UniProtKB-KW"/>
</dbReference>
<keyword evidence="3" id="KW-1003">Cell membrane</keyword>
<organism evidence="10 11">
    <name type="scientific">Baia soyae</name>
    <dbReference type="NCBI Taxonomy" id="1544746"/>
    <lineage>
        <taxon>Bacteria</taxon>
        <taxon>Bacillati</taxon>
        <taxon>Bacillota</taxon>
        <taxon>Bacilli</taxon>
        <taxon>Bacillales</taxon>
        <taxon>Thermoactinomycetaceae</taxon>
        <taxon>Baia</taxon>
    </lineage>
</organism>
<keyword evidence="7 8" id="KW-0472">Membrane</keyword>
<evidence type="ECO:0000256" key="1">
    <source>
        <dbReference type="ARBA" id="ARBA00004651"/>
    </source>
</evidence>
<sequence length="217" mass="23891">MDFSKLLEGNTWGILMKGLWVTLEVAVIAIILSFIIGIVLGILRYSKLPVLSQLATLYIEIVRNIPLLVVIFFAFNTLLDKLDSLVMIVIFGMTVFTSALIAEIVRSGLNSVPIGQIEAARAQGMSYIQTLIHIILPQALKRMIPPLVGQFVTLIKDTSLAAAITLPELLHEAKLIYSNPSYVNATIPILLLVAVIYFVVNYSLSLLSRQLEKKLAG</sequence>
<dbReference type="InterPro" id="IPR000515">
    <property type="entry name" value="MetI-like"/>
</dbReference>
<feature type="transmembrane region" description="Helical" evidence="8">
    <location>
        <begin position="186"/>
        <end position="204"/>
    </location>
</feature>
<accession>A0A4R2RT50</accession>
<dbReference type="GO" id="GO:0043190">
    <property type="term" value="C:ATP-binding cassette (ABC) transporter complex"/>
    <property type="evidence" value="ECO:0007669"/>
    <property type="project" value="InterPro"/>
</dbReference>
<proteinExistence type="inferred from homology"/>
<dbReference type="InterPro" id="IPR043429">
    <property type="entry name" value="ArtM/GltK/GlnP/TcyL/YhdX-like"/>
</dbReference>
<feature type="transmembrane region" description="Helical" evidence="8">
    <location>
        <begin position="55"/>
        <end position="79"/>
    </location>
</feature>
<dbReference type="RefSeq" id="WP_131849003.1">
    <property type="nucleotide sequence ID" value="NZ_SLXV01000022.1"/>
</dbReference>
<dbReference type="SUPFAM" id="SSF161098">
    <property type="entry name" value="MetI-like"/>
    <property type="match status" value="1"/>
</dbReference>
<keyword evidence="2 8" id="KW-0813">Transport</keyword>
<dbReference type="EMBL" id="SLXV01000022">
    <property type="protein sequence ID" value="TCP66533.1"/>
    <property type="molecule type" value="Genomic_DNA"/>
</dbReference>
<evidence type="ECO:0000256" key="7">
    <source>
        <dbReference type="ARBA" id="ARBA00023136"/>
    </source>
</evidence>
<keyword evidence="11" id="KW-1185">Reference proteome</keyword>
<evidence type="ECO:0000256" key="3">
    <source>
        <dbReference type="ARBA" id="ARBA00022475"/>
    </source>
</evidence>
<evidence type="ECO:0000256" key="4">
    <source>
        <dbReference type="ARBA" id="ARBA00022692"/>
    </source>
</evidence>
<dbReference type="PROSITE" id="PS50928">
    <property type="entry name" value="ABC_TM1"/>
    <property type="match status" value="1"/>
</dbReference>
<evidence type="ECO:0000256" key="5">
    <source>
        <dbReference type="ARBA" id="ARBA00022970"/>
    </source>
</evidence>
<dbReference type="OrthoDB" id="9805999at2"/>
<evidence type="ECO:0000256" key="8">
    <source>
        <dbReference type="RuleBase" id="RU363032"/>
    </source>
</evidence>
<dbReference type="FunFam" id="1.10.3720.10:FF:000033">
    <property type="entry name" value="Polar amino acid ABC transporter permease"/>
    <property type="match status" value="1"/>
</dbReference>